<sequence length="72" mass="7952">MCVKGHFSVAQTSREHVSSFASIIGIRLFIEKEGAAVDGNNEVEAAGRWVQLFSMPEVVTAKISIVQYVQQR</sequence>
<gene>
    <name evidence="1" type="ORF">KIN20_019958</name>
</gene>
<dbReference type="EMBL" id="JAHQIW010003994">
    <property type="protein sequence ID" value="KAJ1360864.1"/>
    <property type="molecule type" value="Genomic_DNA"/>
</dbReference>
<dbReference type="Proteomes" id="UP001196413">
    <property type="component" value="Unassembled WGS sequence"/>
</dbReference>
<reference evidence="1" key="1">
    <citation type="submission" date="2021-06" db="EMBL/GenBank/DDBJ databases">
        <title>Parelaphostrongylus tenuis whole genome reference sequence.</title>
        <authorList>
            <person name="Garwood T.J."/>
            <person name="Larsen P.A."/>
            <person name="Fountain-Jones N.M."/>
            <person name="Garbe J.R."/>
            <person name="Macchietto M.G."/>
            <person name="Kania S.A."/>
            <person name="Gerhold R.W."/>
            <person name="Richards J.E."/>
            <person name="Wolf T.M."/>
        </authorList>
    </citation>
    <scope>NUCLEOTIDE SEQUENCE</scope>
    <source>
        <strain evidence="1">MNPRO001-30</strain>
        <tissue evidence="1">Meninges</tissue>
    </source>
</reference>
<evidence type="ECO:0000313" key="2">
    <source>
        <dbReference type="Proteomes" id="UP001196413"/>
    </source>
</evidence>
<name>A0AAD5QT78_PARTN</name>
<keyword evidence="2" id="KW-1185">Reference proteome</keyword>
<evidence type="ECO:0000313" key="1">
    <source>
        <dbReference type="EMBL" id="KAJ1360864.1"/>
    </source>
</evidence>
<protein>
    <submittedName>
        <fullName evidence="1">Uncharacterized protein</fullName>
    </submittedName>
</protein>
<proteinExistence type="predicted"/>
<accession>A0AAD5QT78</accession>
<organism evidence="1 2">
    <name type="scientific">Parelaphostrongylus tenuis</name>
    <name type="common">Meningeal worm</name>
    <dbReference type="NCBI Taxonomy" id="148309"/>
    <lineage>
        <taxon>Eukaryota</taxon>
        <taxon>Metazoa</taxon>
        <taxon>Ecdysozoa</taxon>
        <taxon>Nematoda</taxon>
        <taxon>Chromadorea</taxon>
        <taxon>Rhabditida</taxon>
        <taxon>Rhabditina</taxon>
        <taxon>Rhabditomorpha</taxon>
        <taxon>Strongyloidea</taxon>
        <taxon>Metastrongylidae</taxon>
        <taxon>Parelaphostrongylus</taxon>
    </lineage>
</organism>
<dbReference type="AlphaFoldDB" id="A0AAD5QT78"/>
<comment type="caution">
    <text evidence="1">The sequence shown here is derived from an EMBL/GenBank/DDBJ whole genome shotgun (WGS) entry which is preliminary data.</text>
</comment>